<dbReference type="OrthoDB" id="799767at2"/>
<dbReference type="PANTHER" id="PTHR47893:SF1">
    <property type="entry name" value="REGULATORY PROTEIN PCHR"/>
    <property type="match status" value="1"/>
</dbReference>
<name>A0A4U1CC19_9SPHI</name>
<dbReference type="InterPro" id="IPR053142">
    <property type="entry name" value="PchR_regulatory_protein"/>
</dbReference>
<keyword evidence="2" id="KW-0804">Transcription</keyword>
<dbReference type="Proteomes" id="UP000307244">
    <property type="component" value="Unassembled WGS sequence"/>
</dbReference>
<dbReference type="Pfam" id="PF12833">
    <property type="entry name" value="HTH_18"/>
    <property type="match status" value="1"/>
</dbReference>
<keyword evidence="1" id="KW-0805">Transcription regulation</keyword>
<dbReference type="EMBL" id="SWBQ01000007">
    <property type="protein sequence ID" value="TKC03626.1"/>
    <property type="molecule type" value="Genomic_DNA"/>
</dbReference>
<dbReference type="InterPro" id="IPR009057">
    <property type="entry name" value="Homeodomain-like_sf"/>
</dbReference>
<dbReference type="SUPFAM" id="SSF46689">
    <property type="entry name" value="Homeodomain-like"/>
    <property type="match status" value="2"/>
</dbReference>
<dbReference type="AlphaFoldDB" id="A0A4U1CC19"/>
<evidence type="ECO:0000259" key="3">
    <source>
        <dbReference type="PROSITE" id="PS01124"/>
    </source>
</evidence>
<proteinExistence type="predicted"/>
<comment type="caution">
    <text evidence="4">The sequence shown here is derived from an EMBL/GenBank/DDBJ whole genome shotgun (WGS) entry which is preliminary data.</text>
</comment>
<organism evidence="4 5">
    <name type="scientific">Pedobacter frigoris</name>
    <dbReference type="NCBI Taxonomy" id="2571272"/>
    <lineage>
        <taxon>Bacteria</taxon>
        <taxon>Pseudomonadati</taxon>
        <taxon>Bacteroidota</taxon>
        <taxon>Sphingobacteriia</taxon>
        <taxon>Sphingobacteriales</taxon>
        <taxon>Sphingobacteriaceae</taxon>
        <taxon>Pedobacter</taxon>
    </lineage>
</organism>
<gene>
    <name evidence="4" type="ORF">FA047_18840</name>
</gene>
<dbReference type="InterPro" id="IPR018060">
    <property type="entry name" value="HTH_AraC"/>
</dbReference>
<reference evidence="4 5" key="1">
    <citation type="submission" date="2019-04" db="EMBL/GenBank/DDBJ databases">
        <title>Pedobacter sp. RP-3-15 sp. nov., isolated from Arctic soil.</title>
        <authorList>
            <person name="Dahal R.H."/>
            <person name="Kim D.-U."/>
        </authorList>
    </citation>
    <scope>NUCLEOTIDE SEQUENCE [LARGE SCALE GENOMIC DNA]</scope>
    <source>
        <strain evidence="4 5">RP-3-15</strain>
    </source>
</reference>
<dbReference type="GO" id="GO:0043565">
    <property type="term" value="F:sequence-specific DNA binding"/>
    <property type="evidence" value="ECO:0007669"/>
    <property type="project" value="InterPro"/>
</dbReference>
<keyword evidence="5" id="KW-1185">Reference proteome</keyword>
<dbReference type="SMART" id="SM00342">
    <property type="entry name" value="HTH_ARAC"/>
    <property type="match status" value="1"/>
</dbReference>
<accession>A0A4U1CC19</accession>
<evidence type="ECO:0000256" key="1">
    <source>
        <dbReference type="ARBA" id="ARBA00023015"/>
    </source>
</evidence>
<evidence type="ECO:0000313" key="5">
    <source>
        <dbReference type="Proteomes" id="UP000307244"/>
    </source>
</evidence>
<feature type="domain" description="HTH araC/xylS-type" evidence="3">
    <location>
        <begin position="224"/>
        <end position="322"/>
    </location>
</feature>
<protein>
    <submittedName>
        <fullName evidence="4">Helix-turn-helix transcriptional regulator</fullName>
    </submittedName>
</protein>
<evidence type="ECO:0000256" key="2">
    <source>
        <dbReference type="ARBA" id="ARBA00023163"/>
    </source>
</evidence>
<dbReference type="PROSITE" id="PS01124">
    <property type="entry name" value="HTH_ARAC_FAMILY_2"/>
    <property type="match status" value="1"/>
</dbReference>
<dbReference type="Gene3D" id="1.10.10.60">
    <property type="entry name" value="Homeodomain-like"/>
    <property type="match status" value="1"/>
</dbReference>
<dbReference type="GO" id="GO:0003700">
    <property type="term" value="F:DNA-binding transcription factor activity"/>
    <property type="evidence" value="ECO:0007669"/>
    <property type="project" value="InterPro"/>
</dbReference>
<evidence type="ECO:0000313" key="4">
    <source>
        <dbReference type="EMBL" id="TKC03626.1"/>
    </source>
</evidence>
<sequence>MSSLEIVLITLTSPQRYTLLMTPKGEELTLKGEISSHIFSVNREVTLYHSSNADSFSALVDKITNQQGDNLQMIFVAKGRLGCTLLNAKKPFFTFEDQQHNLLAANKKLMWDIEEEEHDILCLNISFSFLSRYLPDDHSGYLDLKKGIELSKPAAFSKNNLYITPEINAILNTLKSSPHTGFCAKLFLESKVLELLMLQSSQFEQSRASETTYQLKKEELNRMQEVKEILTENIDTPFSLRTLAHMVGTNEFNLKRNFKIAFGTTVYGYLNQYKMEQAKAMLIEKDITIAELSGKMGYKYATHFTSAFKKYFGYLPNKLKSGKLSLLIFAEELAATLEHFLIAMV</sequence>
<dbReference type="PANTHER" id="PTHR47893">
    <property type="entry name" value="REGULATORY PROTEIN PCHR"/>
    <property type="match status" value="1"/>
</dbReference>